<accession>A0ABQ3P8G2</accession>
<dbReference type="Proteomes" id="UP001052739">
    <property type="component" value="Unassembled WGS sequence"/>
</dbReference>
<dbReference type="PANTHER" id="PTHR35526:SF3">
    <property type="entry name" value="ANTI-SIGMA-F FACTOR RSBW"/>
    <property type="match status" value="1"/>
</dbReference>
<keyword evidence="4" id="KW-1185">Reference proteome</keyword>
<dbReference type="InterPro" id="IPR050267">
    <property type="entry name" value="Anti-sigma-factor_SerPK"/>
</dbReference>
<dbReference type="CDD" id="cd16936">
    <property type="entry name" value="HATPase_RsbW-like"/>
    <property type="match status" value="1"/>
</dbReference>
<sequence length="129" mass="14325">MHPAALEASYRMGFTVGEHSARHMRRILRVFLTRWALDRVSDSAELALTELVANVVRHVPGRRCSVLFLREPYGLRVEVADGVAGAPHAKVPDVTAECGRGLAVVEGVTDRWGVEERRDGKTVWFECDG</sequence>
<dbReference type="InterPro" id="IPR036890">
    <property type="entry name" value="HATPase_C_sf"/>
</dbReference>
<name>A0ABQ3P8G2_9ACTN</name>
<keyword evidence="1" id="KW-0808">Transferase</keyword>
<evidence type="ECO:0000313" key="4">
    <source>
        <dbReference type="Proteomes" id="UP001052739"/>
    </source>
</evidence>
<evidence type="ECO:0000313" key="3">
    <source>
        <dbReference type="EMBL" id="GHI21306.1"/>
    </source>
</evidence>
<proteinExistence type="predicted"/>
<reference evidence="3" key="1">
    <citation type="submission" date="2024-05" db="EMBL/GenBank/DDBJ databases">
        <title>Whole genome shotgun sequence of Streptomyces hydrogenans NBRC 13475.</title>
        <authorList>
            <person name="Komaki H."/>
            <person name="Tamura T."/>
        </authorList>
    </citation>
    <scope>NUCLEOTIDE SEQUENCE</scope>
    <source>
        <strain evidence="3">NBRC 13475</strain>
    </source>
</reference>
<dbReference type="Pfam" id="PF13581">
    <property type="entry name" value="HATPase_c_2"/>
    <property type="match status" value="1"/>
</dbReference>
<protein>
    <recommendedName>
        <fullName evidence="2">Histidine kinase/HSP90-like ATPase domain-containing protein</fullName>
    </recommendedName>
</protein>
<keyword evidence="1" id="KW-0418">Kinase</keyword>
<dbReference type="PANTHER" id="PTHR35526">
    <property type="entry name" value="ANTI-SIGMA-F FACTOR RSBW-RELATED"/>
    <property type="match status" value="1"/>
</dbReference>
<comment type="caution">
    <text evidence="3">The sequence shown here is derived from an EMBL/GenBank/DDBJ whole genome shotgun (WGS) entry which is preliminary data.</text>
</comment>
<dbReference type="SUPFAM" id="SSF55874">
    <property type="entry name" value="ATPase domain of HSP90 chaperone/DNA topoisomerase II/histidine kinase"/>
    <property type="match status" value="1"/>
</dbReference>
<dbReference type="Gene3D" id="3.30.565.10">
    <property type="entry name" value="Histidine kinase-like ATPase, C-terminal domain"/>
    <property type="match status" value="1"/>
</dbReference>
<feature type="domain" description="Histidine kinase/HSP90-like ATPase" evidence="2">
    <location>
        <begin position="20"/>
        <end position="125"/>
    </location>
</feature>
<keyword evidence="1" id="KW-0723">Serine/threonine-protein kinase</keyword>
<evidence type="ECO:0000259" key="2">
    <source>
        <dbReference type="Pfam" id="PF13581"/>
    </source>
</evidence>
<dbReference type="EMBL" id="BNDW01000019">
    <property type="protein sequence ID" value="GHI21306.1"/>
    <property type="molecule type" value="Genomic_DNA"/>
</dbReference>
<gene>
    <name evidence="3" type="ORF">Shyd_26770</name>
</gene>
<evidence type="ECO:0000256" key="1">
    <source>
        <dbReference type="ARBA" id="ARBA00022527"/>
    </source>
</evidence>
<dbReference type="InterPro" id="IPR003594">
    <property type="entry name" value="HATPase_dom"/>
</dbReference>
<organism evidence="3 4">
    <name type="scientific">Streptomyces hydrogenans</name>
    <dbReference type="NCBI Taxonomy" id="1873719"/>
    <lineage>
        <taxon>Bacteria</taxon>
        <taxon>Bacillati</taxon>
        <taxon>Actinomycetota</taxon>
        <taxon>Actinomycetes</taxon>
        <taxon>Kitasatosporales</taxon>
        <taxon>Streptomycetaceae</taxon>
        <taxon>Streptomyces</taxon>
    </lineage>
</organism>